<name>A0A8H3WVZ2_GIGMA</name>
<keyword evidence="3" id="KW-1185">Reference proteome</keyword>
<comment type="caution">
    <text evidence="2">The sequence shown here is derived from an EMBL/GenBank/DDBJ whole genome shotgun (WGS) entry which is preliminary data.</text>
</comment>
<proteinExistence type="predicted"/>
<sequence length="152" mass="17770">MCGFVCTLRNLILPSTIHNFVYFFFSQKNPSLSLKVEVRSPRKSATKCLSYNIRSLYQEKKTFKSIIIGIYAKNPSLSLEVEVRSPRKSATKCLSYDIRNLYQEKKTFKRLVFFSLEVSTVGNKVAPRLQQEQPQQQLPQQQEKKKEDLRTR</sequence>
<evidence type="ECO:0000256" key="1">
    <source>
        <dbReference type="SAM" id="MobiDB-lite"/>
    </source>
</evidence>
<evidence type="ECO:0000313" key="2">
    <source>
        <dbReference type="EMBL" id="KAF0354770.1"/>
    </source>
</evidence>
<organism evidence="2 3">
    <name type="scientific">Gigaspora margarita</name>
    <dbReference type="NCBI Taxonomy" id="4874"/>
    <lineage>
        <taxon>Eukaryota</taxon>
        <taxon>Fungi</taxon>
        <taxon>Fungi incertae sedis</taxon>
        <taxon>Mucoromycota</taxon>
        <taxon>Glomeromycotina</taxon>
        <taxon>Glomeromycetes</taxon>
        <taxon>Diversisporales</taxon>
        <taxon>Gigasporaceae</taxon>
        <taxon>Gigaspora</taxon>
    </lineage>
</organism>
<feature type="compositionally biased region" description="Low complexity" evidence="1">
    <location>
        <begin position="129"/>
        <end position="141"/>
    </location>
</feature>
<dbReference type="EMBL" id="WTPW01003081">
    <property type="protein sequence ID" value="KAF0354770.1"/>
    <property type="molecule type" value="Genomic_DNA"/>
</dbReference>
<accession>A0A8H3WVZ2</accession>
<gene>
    <name evidence="2" type="ORF">F8M41_014959</name>
</gene>
<dbReference type="Proteomes" id="UP000439903">
    <property type="component" value="Unassembled WGS sequence"/>
</dbReference>
<dbReference type="AlphaFoldDB" id="A0A8H3WVZ2"/>
<reference evidence="2 3" key="1">
    <citation type="journal article" date="2019" name="Environ. Microbiol.">
        <title>At the nexus of three kingdoms: the genome of the mycorrhizal fungus Gigaspora margarita provides insights into plant, endobacterial and fungal interactions.</title>
        <authorList>
            <person name="Venice F."/>
            <person name="Ghignone S."/>
            <person name="Salvioli di Fossalunga A."/>
            <person name="Amselem J."/>
            <person name="Novero M."/>
            <person name="Xianan X."/>
            <person name="Sedzielewska Toro K."/>
            <person name="Morin E."/>
            <person name="Lipzen A."/>
            <person name="Grigoriev I.V."/>
            <person name="Henrissat B."/>
            <person name="Martin F.M."/>
            <person name="Bonfante P."/>
        </authorList>
    </citation>
    <scope>NUCLEOTIDE SEQUENCE [LARGE SCALE GENOMIC DNA]</scope>
    <source>
        <strain evidence="2 3">BEG34</strain>
    </source>
</reference>
<feature type="region of interest" description="Disordered" evidence="1">
    <location>
        <begin position="127"/>
        <end position="152"/>
    </location>
</feature>
<feature type="compositionally biased region" description="Basic and acidic residues" evidence="1">
    <location>
        <begin position="142"/>
        <end position="152"/>
    </location>
</feature>
<protein>
    <submittedName>
        <fullName evidence="2">Uncharacterized protein</fullName>
    </submittedName>
</protein>
<evidence type="ECO:0000313" key="3">
    <source>
        <dbReference type="Proteomes" id="UP000439903"/>
    </source>
</evidence>